<dbReference type="EC" id="3.5.1.-" evidence="9"/>
<evidence type="ECO:0000256" key="8">
    <source>
        <dbReference type="PIRSR" id="PIRSR608901-2"/>
    </source>
</evidence>
<evidence type="ECO:0000256" key="5">
    <source>
        <dbReference type="ARBA" id="ARBA00022989"/>
    </source>
</evidence>
<feature type="binding site" evidence="8">
    <location>
        <position position="216"/>
    </location>
    <ligand>
        <name>Zn(2+)</name>
        <dbReference type="ChEBI" id="CHEBI:29105"/>
        <note>catalytic</note>
    </ligand>
</feature>
<evidence type="ECO:0000256" key="1">
    <source>
        <dbReference type="ARBA" id="ARBA00004141"/>
    </source>
</evidence>
<feature type="binding site" evidence="7">
    <location>
        <position position="17"/>
    </location>
    <ligand>
        <name>Ca(2+)</name>
        <dbReference type="ChEBI" id="CHEBI:29108"/>
    </ligand>
</feature>
<sequence>NYSMVVGWFEYESGHAWCESAYKYTTHPHIAEFANTVTNLPIIVLPLLNALMLKKYTTQVNSAILIPNLLMTVNGLASSYYHATINLFGQLVDELSILWILNTFLVVYGPVCKWYPEQHRDKIPLFRAVVITVAVLISGLCFLEPDLNALALMAYSIPAVFLIKYEAKHSGIPDIAGFPRRVFTLWGVAVAFWFSDRLMCDVWLYLGIPYLHAIFHLLSSVAAYSIFVMYSMIDIEARSDQHKFTVAVRYFPDKQGALWSLPYLSIVEKHTTE</sequence>
<comment type="caution">
    <text evidence="10">The sequence shown here is derived from an EMBL/GenBank/DDBJ whole genome shotgun (WGS) entry which is preliminary data.</text>
</comment>
<comment type="similarity">
    <text evidence="2 9">Belongs to the alkaline ceramidase family.</text>
</comment>
<keyword evidence="9" id="KW-0443">Lipid metabolism</keyword>
<dbReference type="AlphaFoldDB" id="A0AAV5VF10"/>
<comment type="subcellular location">
    <subcellularLocation>
        <location evidence="1">Membrane</location>
        <topology evidence="1">Multi-pass membrane protein</topology>
    </subcellularLocation>
</comment>
<keyword evidence="8" id="KW-0862">Zinc</keyword>
<keyword evidence="3 9" id="KW-0812">Transmembrane</keyword>
<evidence type="ECO:0000256" key="7">
    <source>
        <dbReference type="PIRSR" id="PIRSR608901-1"/>
    </source>
</evidence>
<feature type="transmembrane region" description="Helical" evidence="9">
    <location>
        <begin position="95"/>
        <end position="112"/>
    </location>
</feature>
<feature type="binding site" evidence="7">
    <location>
        <position position="19"/>
    </location>
    <ligand>
        <name>Ca(2+)</name>
        <dbReference type="ChEBI" id="CHEBI:29108"/>
    </ligand>
</feature>
<feature type="non-terminal residue" evidence="10">
    <location>
        <position position="1"/>
    </location>
</feature>
<evidence type="ECO:0000313" key="11">
    <source>
        <dbReference type="Proteomes" id="UP001432322"/>
    </source>
</evidence>
<dbReference type="Proteomes" id="UP001432322">
    <property type="component" value="Unassembled WGS sequence"/>
</dbReference>
<evidence type="ECO:0000256" key="3">
    <source>
        <dbReference type="ARBA" id="ARBA00022692"/>
    </source>
</evidence>
<feature type="transmembrane region" description="Helical" evidence="9">
    <location>
        <begin position="214"/>
        <end position="233"/>
    </location>
</feature>
<dbReference type="GO" id="GO:0046872">
    <property type="term" value="F:metal ion binding"/>
    <property type="evidence" value="ECO:0007669"/>
    <property type="project" value="UniProtKB-KW"/>
</dbReference>
<organism evidence="10 11">
    <name type="scientific">Pristionchus fissidentatus</name>
    <dbReference type="NCBI Taxonomy" id="1538716"/>
    <lineage>
        <taxon>Eukaryota</taxon>
        <taxon>Metazoa</taxon>
        <taxon>Ecdysozoa</taxon>
        <taxon>Nematoda</taxon>
        <taxon>Chromadorea</taxon>
        <taxon>Rhabditida</taxon>
        <taxon>Rhabditina</taxon>
        <taxon>Diplogasteromorpha</taxon>
        <taxon>Diplogasteroidea</taxon>
        <taxon>Neodiplogasteridae</taxon>
        <taxon>Pristionchus</taxon>
    </lineage>
</organism>
<keyword evidence="5 9" id="KW-1133">Transmembrane helix</keyword>
<comment type="cofactor">
    <cofactor evidence="8">
        <name>Zn(2+)</name>
        <dbReference type="ChEBI" id="CHEBI:29105"/>
    </cofactor>
</comment>
<comment type="caution">
    <text evidence="9">Lacks conserved residue(s) required for the propagation of feature annotation.</text>
</comment>
<evidence type="ECO:0000256" key="2">
    <source>
        <dbReference type="ARBA" id="ARBA00009780"/>
    </source>
</evidence>
<evidence type="ECO:0000256" key="6">
    <source>
        <dbReference type="ARBA" id="ARBA00023136"/>
    </source>
</evidence>
<keyword evidence="11" id="KW-1185">Reference proteome</keyword>
<dbReference type="PANTHER" id="PTHR46139:SF3">
    <property type="entry name" value="ALKALINE CERAMIDASE"/>
    <property type="match status" value="1"/>
</dbReference>
<dbReference type="GO" id="GO:0046514">
    <property type="term" value="P:ceramide catabolic process"/>
    <property type="evidence" value="ECO:0007669"/>
    <property type="project" value="TreeGrafter"/>
</dbReference>
<feature type="binding site" evidence="7">
    <location>
        <position position="32"/>
    </location>
    <ligand>
        <name>Ca(2+)</name>
        <dbReference type="ChEBI" id="CHEBI:29108"/>
    </ligand>
</feature>
<dbReference type="PANTHER" id="PTHR46139">
    <property type="entry name" value="ALKALINE CERAMIDASE"/>
    <property type="match status" value="1"/>
</dbReference>
<dbReference type="InterPro" id="IPR008901">
    <property type="entry name" value="ACER"/>
</dbReference>
<feature type="transmembrane region" description="Helical" evidence="9">
    <location>
        <begin position="33"/>
        <end position="51"/>
    </location>
</feature>
<comment type="function">
    <text evidence="9">Hydrolyzes the sphingolipid ceramide into sphingosine and free fatty acid.</text>
</comment>
<dbReference type="Pfam" id="PF05875">
    <property type="entry name" value="Ceramidase"/>
    <property type="match status" value="1"/>
</dbReference>
<proteinExistence type="inferred from homology"/>
<keyword evidence="7" id="KW-0479">Metal-binding</keyword>
<keyword evidence="4 9" id="KW-0378">Hydrolase</keyword>
<reference evidence="10" key="1">
    <citation type="submission" date="2023-10" db="EMBL/GenBank/DDBJ databases">
        <title>Genome assembly of Pristionchus species.</title>
        <authorList>
            <person name="Yoshida K."/>
            <person name="Sommer R.J."/>
        </authorList>
    </citation>
    <scope>NUCLEOTIDE SEQUENCE</scope>
    <source>
        <strain evidence="10">RS5133</strain>
    </source>
</reference>
<keyword evidence="6 9" id="KW-0472">Membrane</keyword>
<name>A0AAV5VF10_9BILA</name>
<evidence type="ECO:0000313" key="10">
    <source>
        <dbReference type="EMBL" id="GMT17989.1"/>
    </source>
</evidence>
<evidence type="ECO:0000256" key="4">
    <source>
        <dbReference type="ARBA" id="ARBA00022801"/>
    </source>
</evidence>
<keyword evidence="7" id="KW-0106">Calcium</keyword>
<feature type="binding site" evidence="8">
    <location>
        <position position="82"/>
    </location>
    <ligand>
        <name>Zn(2+)</name>
        <dbReference type="ChEBI" id="CHEBI:29105"/>
        <note>catalytic</note>
    </ligand>
</feature>
<accession>A0AAV5VF10</accession>
<feature type="transmembrane region" description="Helical" evidence="9">
    <location>
        <begin position="124"/>
        <end position="143"/>
    </location>
</feature>
<evidence type="ECO:0000256" key="9">
    <source>
        <dbReference type="RuleBase" id="RU364079"/>
    </source>
</evidence>
<feature type="binding site" evidence="8">
    <location>
        <position position="212"/>
    </location>
    <ligand>
        <name>Zn(2+)</name>
        <dbReference type="ChEBI" id="CHEBI:29105"/>
        <note>catalytic</note>
    </ligand>
</feature>
<gene>
    <name evidence="10" type="ORF">PFISCL1PPCAC_9286</name>
</gene>
<dbReference type="GO" id="GO:0016811">
    <property type="term" value="F:hydrolase activity, acting on carbon-nitrogen (but not peptide) bonds, in linear amides"/>
    <property type="evidence" value="ECO:0007669"/>
    <property type="project" value="InterPro"/>
</dbReference>
<feature type="transmembrane region" description="Helical" evidence="9">
    <location>
        <begin position="63"/>
        <end position="83"/>
    </location>
</feature>
<dbReference type="GO" id="GO:0016020">
    <property type="term" value="C:membrane"/>
    <property type="evidence" value="ECO:0007669"/>
    <property type="project" value="UniProtKB-SubCell"/>
</dbReference>
<dbReference type="EMBL" id="BTSY01000003">
    <property type="protein sequence ID" value="GMT17989.1"/>
    <property type="molecule type" value="Genomic_DNA"/>
</dbReference>
<protein>
    <recommendedName>
        <fullName evidence="9">Alkaline ceramidase</fullName>
        <ecNumber evidence="9">3.5.1.-</ecNumber>
    </recommendedName>
</protein>